<dbReference type="FunFam" id="2.40.50.140:FF:000042">
    <property type="entry name" value="Methionine--tRNA ligase"/>
    <property type="match status" value="1"/>
</dbReference>
<keyword evidence="10" id="KW-0479">Metal-binding</keyword>
<dbReference type="CDD" id="cd00814">
    <property type="entry name" value="MetRS_core"/>
    <property type="match status" value="1"/>
</dbReference>
<dbReference type="GO" id="GO:0006431">
    <property type="term" value="P:methionyl-tRNA aminoacylation"/>
    <property type="evidence" value="ECO:0007669"/>
    <property type="project" value="InterPro"/>
</dbReference>
<dbReference type="InterPro" id="IPR033911">
    <property type="entry name" value="MetRS_core"/>
</dbReference>
<dbReference type="InterPro" id="IPR004495">
    <property type="entry name" value="Met-tRNA-synth_bsu_C"/>
</dbReference>
<dbReference type="EC" id="6.1.1.10" evidence="5"/>
<protein>
    <recommendedName>
        <fullName evidence="6">Methionine--tRNA ligase</fullName>
        <ecNumber evidence="5">6.1.1.10</ecNumber>
    </recommendedName>
    <alternativeName>
        <fullName evidence="17">Methionyl-tRNA synthetase</fullName>
    </alternativeName>
</protein>
<dbReference type="GO" id="GO:0000049">
    <property type="term" value="F:tRNA binding"/>
    <property type="evidence" value="ECO:0007669"/>
    <property type="project" value="UniProtKB-KW"/>
</dbReference>
<dbReference type="PANTHER" id="PTHR43326:SF1">
    <property type="entry name" value="METHIONINE--TRNA LIGASE, MITOCHONDRIAL"/>
    <property type="match status" value="1"/>
</dbReference>
<dbReference type="InterPro" id="IPR014729">
    <property type="entry name" value="Rossmann-like_a/b/a_fold"/>
</dbReference>
<evidence type="ECO:0000256" key="4">
    <source>
        <dbReference type="ARBA" id="ARBA00011738"/>
    </source>
</evidence>
<dbReference type="GO" id="GO:0005524">
    <property type="term" value="F:ATP binding"/>
    <property type="evidence" value="ECO:0007669"/>
    <property type="project" value="UniProtKB-KW"/>
</dbReference>
<dbReference type="Gene3D" id="1.10.730.10">
    <property type="entry name" value="Isoleucyl-tRNA Synthetase, Domain 1"/>
    <property type="match status" value="1"/>
</dbReference>
<keyword evidence="7" id="KW-0963">Cytoplasm</keyword>
<dbReference type="InterPro" id="IPR002547">
    <property type="entry name" value="tRNA-bd_dom"/>
</dbReference>
<dbReference type="CDD" id="cd02800">
    <property type="entry name" value="tRNA_bind_EcMetRS_like"/>
    <property type="match status" value="1"/>
</dbReference>
<comment type="catalytic activity">
    <reaction evidence="18">
        <text>tRNA(Met) + L-methionine + ATP = L-methionyl-tRNA(Met) + AMP + diphosphate</text>
        <dbReference type="Rhea" id="RHEA:13481"/>
        <dbReference type="Rhea" id="RHEA-COMP:9667"/>
        <dbReference type="Rhea" id="RHEA-COMP:9698"/>
        <dbReference type="ChEBI" id="CHEBI:30616"/>
        <dbReference type="ChEBI" id="CHEBI:33019"/>
        <dbReference type="ChEBI" id="CHEBI:57844"/>
        <dbReference type="ChEBI" id="CHEBI:78442"/>
        <dbReference type="ChEBI" id="CHEBI:78530"/>
        <dbReference type="ChEBI" id="CHEBI:456215"/>
        <dbReference type="EC" id="6.1.1.10"/>
    </reaction>
</comment>
<evidence type="ECO:0000256" key="3">
    <source>
        <dbReference type="ARBA" id="ARBA00004496"/>
    </source>
</evidence>
<keyword evidence="13" id="KW-0067">ATP-binding</keyword>
<dbReference type="InterPro" id="IPR012340">
    <property type="entry name" value="NA-bd_OB-fold"/>
</dbReference>
<dbReference type="SUPFAM" id="SSF47323">
    <property type="entry name" value="Anticodon-binding domain of a subclass of class I aminoacyl-tRNA synthetases"/>
    <property type="match status" value="1"/>
</dbReference>
<evidence type="ECO:0000256" key="2">
    <source>
        <dbReference type="ARBA" id="ARBA00003314"/>
    </source>
</evidence>
<dbReference type="HAMAP" id="MF_01228">
    <property type="entry name" value="Met_tRNA_synth_type2"/>
    <property type="match status" value="1"/>
</dbReference>
<dbReference type="GO" id="GO:0005737">
    <property type="term" value="C:cytoplasm"/>
    <property type="evidence" value="ECO:0007669"/>
    <property type="project" value="UniProtKB-SubCell"/>
</dbReference>
<dbReference type="GO" id="GO:0004825">
    <property type="term" value="F:methionine-tRNA ligase activity"/>
    <property type="evidence" value="ECO:0007669"/>
    <property type="project" value="UniProtKB-EC"/>
</dbReference>
<evidence type="ECO:0000256" key="12">
    <source>
        <dbReference type="ARBA" id="ARBA00022833"/>
    </source>
</evidence>
<dbReference type="InterPro" id="IPR023457">
    <property type="entry name" value="Met-tRNA_synth_2"/>
</dbReference>
<dbReference type="Gene3D" id="2.170.220.10">
    <property type="match status" value="1"/>
</dbReference>
<keyword evidence="12" id="KW-0862">Zinc</keyword>
<evidence type="ECO:0000256" key="7">
    <source>
        <dbReference type="ARBA" id="ARBA00022490"/>
    </source>
</evidence>
<comment type="subunit">
    <text evidence="4">Homodimer.</text>
</comment>
<dbReference type="PROSITE" id="PS50886">
    <property type="entry name" value="TRBD"/>
    <property type="match status" value="1"/>
</dbReference>
<keyword evidence="14" id="KW-0694">RNA-binding</keyword>
<comment type="subcellular location">
    <subcellularLocation>
        <location evidence="3">Cytoplasm</location>
    </subcellularLocation>
</comment>
<gene>
    <name evidence="20" type="primary">metG</name>
    <name evidence="20" type="ORF">SCFA_270032</name>
</gene>
<dbReference type="InterPro" id="IPR015413">
    <property type="entry name" value="Methionyl/Leucyl_tRNA_Synth"/>
</dbReference>
<accession>A0A485LZZ5</accession>
<dbReference type="Pfam" id="PF09334">
    <property type="entry name" value="tRNA-synt_1g"/>
    <property type="match status" value="1"/>
</dbReference>
<keyword evidence="9 20" id="KW-0436">Ligase</keyword>
<dbReference type="PRINTS" id="PR01041">
    <property type="entry name" value="TRNASYNTHMET"/>
</dbReference>
<evidence type="ECO:0000256" key="16">
    <source>
        <dbReference type="ARBA" id="ARBA00023146"/>
    </source>
</evidence>
<dbReference type="NCBIfam" id="TIGR00399">
    <property type="entry name" value="metG_C_term"/>
    <property type="match status" value="1"/>
</dbReference>
<dbReference type="AlphaFoldDB" id="A0A485LZZ5"/>
<keyword evidence="16" id="KW-0030">Aminoacyl-tRNA synthetase</keyword>
<reference evidence="20" key="1">
    <citation type="submission" date="2019-03" db="EMBL/GenBank/DDBJ databases">
        <authorList>
            <person name="Hao L."/>
        </authorList>
    </citation>
    <scope>NUCLEOTIDE SEQUENCE</scope>
</reference>
<dbReference type="Pfam" id="PF01406">
    <property type="entry name" value="tRNA-synt_1e"/>
    <property type="match status" value="1"/>
</dbReference>
<evidence type="ECO:0000256" key="15">
    <source>
        <dbReference type="ARBA" id="ARBA00022917"/>
    </source>
</evidence>
<dbReference type="InterPro" id="IPR032678">
    <property type="entry name" value="tRNA-synt_1_cat_dom"/>
</dbReference>
<feature type="domain" description="TRNA-binding" evidence="19">
    <location>
        <begin position="532"/>
        <end position="632"/>
    </location>
</feature>
<evidence type="ECO:0000256" key="14">
    <source>
        <dbReference type="ARBA" id="ARBA00022884"/>
    </source>
</evidence>
<evidence type="ECO:0000256" key="18">
    <source>
        <dbReference type="ARBA" id="ARBA00047364"/>
    </source>
</evidence>
<evidence type="ECO:0000256" key="1">
    <source>
        <dbReference type="ARBA" id="ARBA00001947"/>
    </source>
</evidence>
<dbReference type="SUPFAM" id="SSF52374">
    <property type="entry name" value="Nucleotidylyl transferase"/>
    <property type="match status" value="1"/>
</dbReference>
<evidence type="ECO:0000256" key="8">
    <source>
        <dbReference type="ARBA" id="ARBA00022555"/>
    </source>
</evidence>
<comment type="function">
    <text evidence="2">Is required not only for elongation of protein synthesis but also for the initiation of all mRNA translation through initiator tRNA(fMet) aminoacylation.</text>
</comment>
<dbReference type="Pfam" id="PF19303">
    <property type="entry name" value="Anticodon_3"/>
    <property type="match status" value="1"/>
</dbReference>
<dbReference type="InterPro" id="IPR009080">
    <property type="entry name" value="tRNAsynth_Ia_anticodon-bd"/>
</dbReference>
<dbReference type="Gene3D" id="3.40.50.620">
    <property type="entry name" value="HUPs"/>
    <property type="match status" value="1"/>
</dbReference>
<evidence type="ECO:0000256" key="6">
    <source>
        <dbReference type="ARBA" id="ARBA00018753"/>
    </source>
</evidence>
<dbReference type="Pfam" id="PF01588">
    <property type="entry name" value="tRNA_bind"/>
    <property type="match status" value="1"/>
</dbReference>
<dbReference type="SUPFAM" id="SSF50249">
    <property type="entry name" value="Nucleic acid-binding proteins"/>
    <property type="match status" value="1"/>
</dbReference>
<sequence>MKGYFYITTPIYYVNAKPHLGHVYTTVIADVLARYHKLLGESVFFLTGTDEHGDKIAETARNLGTTPRELADENSARFRNLWPELAVNNDRFIRTTEPDHVRTVQTILQNVYDKGDIYFGEYGGYYCVGCERFFTETEMVDGKCPIHDKELVYRQEQNYFFRMEKYRGWLIDHITNNPDFIRPERYKNEVLGMLREPLDDLCISRPKSRLSWGIELPFDKDYVCYVWFDALINYLTGIGYPDGRHFSDFWASAQHLVGKDILKPHAVYWPTMLKSMGVEPYRHLNVHGFWNVDEAKMSKSLGNVVDPLDLKEKYGVDAFRYFLVREMVFGLDSNFSEEALIERYNADLANDLGNLVSRSTRMVAKYFGSTLPDPSGPLMQEENELRELALKVTEDYKARMENLELHSAMASVWSLISFLNKYIDRTAPWSLAKSDRDRLAVVMYHLMEGIRFVAEMVYPVMPDTSARILSILGMDEKFTGMSLAEFGKLKGGTSIGVPDALFPRVERLKAPVQPAAAKEQEKEEANLIDISDFAKCVLRVGKIMEASRVEKSEKLVVLKIDVGKTIQIAAGIAKSYSPQELVGKYIAVVTNLKPAKLMGIESQGMLLATDTPEGKLTLLTFDREPKVGARIR</sequence>
<evidence type="ECO:0000259" key="19">
    <source>
        <dbReference type="PROSITE" id="PS50886"/>
    </source>
</evidence>
<dbReference type="PANTHER" id="PTHR43326">
    <property type="entry name" value="METHIONYL-TRNA SYNTHETASE"/>
    <property type="match status" value="1"/>
</dbReference>
<dbReference type="InterPro" id="IPR041872">
    <property type="entry name" value="Anticodon_Met"/>
</dbReference>
<proteinExistence type="inferred from homology"/>
<dbReference type="EMBL" id="CAADRM010000089">
    <property type="protein sequence ID" value="VFU14253.1"/>
    <property type="molecule type" value="Genomic_DNA"/>
</dbReference>
<organism evidence="20">
    <name type="scientific">anaerobic digester metagenome</name>
    <dbReference type="NCBI Taxonomy" id="1263854"/>
    <lineage>
        <taxon>unclassified sequences</taxon>
        <taxon>metagenomes</taxon>
        <taxon>ecological metagenomes</taxon>
    </lineage>
</organism>
<evidence type="ECO:0000256" key="13">
    <source>
        <dbReference type="ARBA" id="ARBA00022840"/>
    </source>
</evidence>
<evidence type="ECO:0000256" key="17">
    <source>
        <dbReference type="ARBA" id="ARBA00030904"/>
    </source>
</evidence>
<evidence type="ECO:0000256" key="10">
    <source>
        <dbReference type="ARBA" id="ARBA00022723"/>
    </source>
</evidence>
<keyword evidence="11" id="KW-0547">Nucleotide-binding</keyword>
<dbReference type="FunFam" id="2.170.220.10:FF:000003">
    <property type="entry name" value="Methionine--tRNA ligase"/>
    <property type="match status" value="1"/>
</dbReference>
<keyword evidence="8" id="KW-0820">tRNA-binding</keyword>
<evidence type="ECO:0000313" key="20">
    <source>
        <dbReference type="EMBL" id="VFU14253.1"/>
    </source>
</evidence>
<comment type="cofactor">
    <cofactor evidence="1">
        <name>Zn(2+)</name>
        <dbReference type="ChEBI" id="CHEBI:29105"/>
    </cofactor>
</comment>
<dbReference type="Gene3D" id="2.40.50.140">
    <property type="entry name" value="Nucleic acid-binding proteins"/>
    <property type="match status" value="1"/>
</dbReference>
<dbReference type="GO" id="GO:0046872">
    <property type="term" value="F:metal ion binding"/>
    <property type="evidence" value="ECO:0007669"/>
    <property type="project" value="UniProtKB-KW"/>
</dbReference>
<dbReference type="NCBIfam" id="NF008900">
    <property type="entry name" value="PRK12267.1"/>
    <property type="match status" value="1"/>
</dbReference>
<keyword evidence="15" id="KW-0648">Protein biosynthesis</keyword>
<evidence type="ECO:0000256" key="5">
    <source>
        <dbReference type="ARBA" id="ARBA00012838"/>
    </source>
</evidence>
<evidence type="ECO:0000256" key="9">
    <source>
        <dbReference type="ARBA" id="ARBA00022598"/>
    </source>
</evidence>
<evidence type="ECO:0000256" key="11">
    <source>
        <dbReference type="ARBA" id="ARBA00022741"/>
    </source>
</evidence>
<name>A0A485LZZ5_9ZZZZ</name>
<dbReference type="CDD" id="cd07957">
    <property type="entry name" value="Anticodon_Ia_Met"/>
    <property type="match status" value="1"/>
</dbReference>